<gene>
    <name evidence="2" type="ORF">EGW08_011191</name>
</gene>
<evidence type="ECO:0000313" key="2">
    <source>
        <dbReference type="EMBL" id="RUS81051.1"/>
    </source>
</evidence>
<feature type="compositionally biased region" description="Low complexity" evidence="1">
    <location>
        <begin position="302"/>
        <end position="322"/>
    </location>
</feature>
<dbReference type="EMBL" id="RQTK01000358">
    <property type="protein sequence ID" value="RUS81051.1"/>
    <property type="molecule type" value="Genomic_DNA"/>
</dbReference>
<reference evidence="2 3" key="1">
    <citation type="submission" date="2019-01" db="EMBL/GenBank/DDBJ databases">
        <title>A draft genome assembly of the solar-powered sea slug Elysia chlorotica.</title>
        <authorList>
            <person name="Cai H."/>
            <person name="Li Q."/>
            <person name="Fang X."/>
            <person name="Li J."/>
            <person name="Curtis N.E."/>
            <person name="Altenburger A."/>
            <person name="Shibata T."/>
            <person name="Feng M."/>
            <person name="Maeda T."/>
            <person name="Schwartz J.A."/>
            <person name="Shigenobu S."/>
            <person name="Lundholm N."/>
            <person name="Nishiyama T."/>
            <person name="Yang H."/>
            <person name="Hasebe M."/>
            <person name="Li S."/>
            <person name="Pierce S.K."/>
            <person name="Wang J."/>
        </authorList>
    </citation>
    <scope>NUCLEOTIDE SEQUENCE [LARGE SCALE GENOMIC DNA]</scope>
    <source>
        <strain evidence="2">EC2010</strain>
        <tissue evidence="2">Whole organism of an adult</tissue>
    </source>
</reference>
<dbReference type="Proteomes" id="UP000271974">
    <property type="component" value="Unassembled WGS sequence"/>
</dbReference>
<name>A0A433THQ7_ELYCH</name>
<accession>A0A433THQ7</accession>
<feature type="region of interest" description="Disordered" evidence="1">
    <location>
        <begin position="246"/>
        <end position="283"/>
    </location>
</feature>
<keyword evidence="3" id="KW-1185">Reference proteome</keyword>
<feature type="compositionally biased region" description="Polar residues" evidence="1">
    <location>
        <begin position="352"/>
        <end position="365"/>
    </location>
</feature>
<evidence type="ECO:0000313" key="3">
    <source>
        <dbReference type="Proteomes" id="UP000271974"/>
    </source>
</evidence>
<proteinExistence type="predicted"/>
<organism evidence="2 3">
    <name type="scientific">Elysia chlorotica</name>
    <name type="common">Eastern emerald elysia</name>
    <name type="synonym">Sea slug</name>
    <dbReference type="NCBI Taxonomy" id="188477"/>
    <lineage>
        <taxon>Eukaryota</taxon>
        <taxon>Metazoa</taxon>
        <taxon>Spiralia</taxon>
        <taxon>Lophotrochozoa</taxon>
        <taxon>Mollusca</taxon>
        <taxon>Gastropoda</taxon>
        <taxon>Heterobranchia</taxon>
        <taxon>Euthyneura</taxon>
        <taxon>Panpulmonata</taxon>
        <taxon>Sacoglossa</taxon>
        <taxon>Placobranchoidea</taxon>
        <taxon>Plakobranchidae</taxon>
        <taxon>Elysia</taxon>
    </lineage>
</organism>
<comment type="caution">
    <text evidence="2">The sequence shown here is derived from an EMBL/GenBank/DDBJ whole genome shotgun (WGS) entry which is preliminary data.</text>
</comment>
<feature type="compositionally biased region" description="Low complexity" evidence="1">
    <location>
        <begin position="366"/>
        <end position="407"/>
    </location>
</feature>
<feature type="compositionally biased region" description="Polar residues" evidence="1">
    <location>
        <begin position="1"/>
        <end position="11"/>
    </location>
</feature>
<feature type="region of interest" description="Disordered" evidence="1">
    <location>
        <begin position="214"/>
        <end position="233"/>
    </location>
</feature>
<sequence>MSNGTMISPRSTRIPVVNSVGKSGSGAPISPSANNSRIARHSPRGGNNSGVGRRGAGHTGGIGEGGKVKGALMKDGEGGGIKDITDRKSMHTVIAVSPKTRNYVGNGGERTSIKSGNLKSADTSNIFLSNVIDSNTASFQTQRDGKQNNHGYKVSDNGGSVVVGKKGKKACTVITTIATIEYVNDRKYNSLSSPEEDEGFSQDRKHLEDIAEFGVSDRSQEHNDLGLSEAGRRRQKRYLQNHLNRFSVPDYSSDSGRTSWGSSDTGVRDDISTVMTSPLGPSRPCFPGNSIESFMPCNNNHHNTLNNNSSNNTINNTSSISTGTKYRENPTSPTLPSPAAPNTHLTTPVCAGNNTTGHSRSNSRGSLLQMQSSTSSSYSFSSSASHHPSSSSLSSPTSMSSSSTYASHIPSYHHHYYHHSRRGRSTPQSSTPSPSGDNSSDKASDSGDGGGTGTYANIASNPSPPSLPNGLNNLIAEGRTKVGLPLRTFDIDLSEQDHVFSINSTAFRSDNRADGKCPIPHRTAL</sequence>
<feature type="compositionally biased region" description="Low complexity" evidence="1">
    <location>
        <begin position="252"/>
        <end position="265"/>
    </location>
</feature>
<feature type="compositionally biased region" description="Gly residues" evidence="1">
    <location>
        <begin position="47"/>
        <end position="65"/>
    </location>
</feature>
<feature type="compositionally biased region" description="Basic residues" evidence="1">
    <location>
        <begin position="411"/>
        <end position="424"/>
    </location>
</feature>
<evidence type="ECO:0000256" key="1">
    <source>
        <dbReference type="SAM" id="MobiDB-lite"/>
    </source>
</evidence>
<dbReference type="OrthoDB" id="10552461at2759"/>
<protein>
    <submittedName>
        <fullName evidence="2">Uncharacterized protein</fullName>
    </submittedName>
</protein>
<feature type="compositionally biased region" description="Low complexity" evidence="1">
    <location>
        <begin position="425"/>
        <end position="438"/>
    </location>
</feature>
<feature type="region of interest" description="Disordered" evidence="1">
    <location>
        <begin position="302"/>
        <end position="470"/>
    </location>
</feature>
<feature type="region of interest" description="Disordered" evidence="1">
    <location>
        <begin position="1"/>
        <end position="84"/>
    </location>
</feature>
<dbReference type="AlphaFoldDB" id="A0A433THQ7"/>